<evidence type="ECO:0000313" key="5">
    <source>
        <dbReference type="EMBL" id="PWC30289.1"/>
    </source>
</evidence>
<dbReference type="SUPFAM" id="SSF52210">
    <property type="entry name" value="Succinyl-CoA synthetase domains"/>
    <property type="match status" value="2"/>
</dbReference>
<dbReference type="SMART" id="SM00881">
    <property type="entry name" value="CoA_binding"/>
    <property type="match status" value="1"/>
</dbReference>
<accession>A0A2U1V8P2</accession>
<sequence length="698" mass="72498">METLSALLDPRTVAVIGASDEAARIGGRPIDYMTRLGFQGRILPVNPKRKVVQGLTAYESVAALPETPDVAIIAVPASAAAQAVEQLAERGTKAAIMFSAGFAEMGGEGVAAQEAMLASARRHGMRLLGPNCLGLFNVRSGFFGTFTTSLERGPPVPGPIGIASQSGAYGMHLFGLARDHRLGLSCVVTTGNEADLNIGHMIGWMAQDPGTEVIAAYAEGIRDAESFLAALELARRNRKPVVMMKVGRSAVGSAAARSHTASIAGDDAVTDAVLAEYGVVRARTTEEMLDIARLATRRIYPAGNSLGVLTISGGAGVLISDAADAIGLPMPEMPEAAQAALREALPFCAPQNPVDCTAQALNDLSLVGRFADALVQDGGYQSILAFFTHAGGAASVAPRLRAELKAVRDAHPDRLFVLSVLADPHLVEQFEADGFTVFEDPSRAVVAIHAMGRFGDAFAVPPRETPVAGAAVALPATTPSEAEAKRILGRAGIEAAPERACAEVESAVAAAEAIGFPVVLKILSPDILHKSEIGGVLLNVADAAAVREGFALLMQRAAKAAPDARIEGVLVAKQLSGGVECILGVHRDPVFGPVAMFGLGGIFVEILKDVSFRRCPFGEAEAERMIRSIKGAPLLLGARGRPPADIPALARMLSRLSAFAHQAGPRLSGIDLNPVFAMPAGQGAFAADAVIDIAENDA</sequence>
<dbReference type="Pfam" id="PF13607">
    <property type="entry name" value="Succ_CoA_lig"/>
    <property type="match status" value="1"/>
</dbReference>
<evidence type="ECO:0000256" key="1">
    <source>
        <dbReference type="ARBA" id="ARBA00022532"/>
    </source>
</evidence>
<organism evidence="5 6">
    <name type="scientific">Teichococcus aestuarii</name>
    <dbReference type="NCBI Taxonomy" id="568898"/>
    <lineage>
        <taxon>Bacteria</taxon>
        <taxon>Pseudomonadati</taxon>
        <taxon>Pseudomonadota</taxon>
        <taxon>Alphaproteobacteria</taxon>
        <taxon>Acetobacterales</taxon>
        <taxon>Roseomonadaceae</taxon>
        <taxon>Roseomonas</taxon>
    </lineage>
</organism>
<proteinExistence type="inferred from homology"/>
<reference evidence="6" key="1">
    <citation type="submission" date="2017-10" db="EMBL/GenBank/DDBJ databases">
        <authorList>
            <person name="Toshchakov S.V."/>
            <person name="Goeva M.A."/>
        </authorList>
    </citation>
    <scope>NUCLEOTIDE SEQUENCE [LARGE SCALE GENOMIC DNA]</scope>
    <source>
        <strain evidence="6">JR1/69-1-13</strain>
    </source>
</reference>
<protein>
    <submittedName>
        <fullName evidence="5">Acyl-CoA synthetase</fullName>
    </submittedName>
</protein>
<dbReference type="PROSITE" id="PS50975">
    <property type="entry name" value="ATP_GRASP"/>
    <property type="match status" value="1"/>
</dbReference>
<dbReference type="Gene3D" id="3.30.1490.20">
    <property type="entry name" value="ATP-grasp fold, A domain"/>
    <property type="match status" value="1"/>
</dbReference>
<dbReference type="EMBL" id="PDOA01000002">
    <property type="protein sequence ID" value="PWC30289.1"/>
    <property type="molecule type" value="Genomic_DNA"/>
</dbReference>
<dbReference type="InterPro" id="IPR016102">
    <property type="entry name" value="Succinyl-CoA_synth-like"/>
</dbReference>
<dbReference type="GO" id="GO:0006099">
    <property type="term" value="P:tricarboxylic acid cycle"/>
    <property type="evidence" value="ECO:0007669"/>
    <property type="project" value="UniProtKB-KW"/>
</dbReference>
<keyword evidence="3" id="KW-0547">Nucleotide-binding</keyword>
<dbReference type="InterPro" id="IPR036291">
    <property type="entry name" value="NAD(P)-bd_dom_sf"/>
</dbReference>
<dbReference type="Gene3D" id="3.30.470.20">
    <property type="entry name" value="ATP-grasp fold, B domain"/>
    <property type="match status" value="1"/>
</dbReference>
<dbReference type="GO" id="GO:0043758">
    <property type="term" value="F:acetate-CoA ligase (ADP-forming) activity"/>
    <property type="evidence" value="ECO:0007669"/>
    <property type="project" value="InterPro"/>
</dbReference>
<name>A0A2U1V8P2_9PROT</name>
<dbReference type="InterPro" id="IPR003781">
    <property type="entry name" value="CoA-bd"/>
</dbReference>
<dbReference type="PANTHER" id="PTHR42793:SF4">
    <property type="entry name" value="BLL6376 PROTEIN"/>
    <property type="match status" value="1"/>
</dbReference>
<dbReference type="AlphaFoldDB" id="A0A2U1V8P2"/>
<dbReference type="SUPFAM" id="SSF51735">
    <property type="entry name" value="NAD(P)-binding Rossmann-fold domains"/>
    <property type="match status" value="1"/>
</dbReference>
<dbReference type="GO" id="GO:0046872">
    <property type="term" value="F:metal ion binding"/>
    <property type="evidence" value="ECO:0007669"/>
    <property type="project" value="InterPro"/>
</dbReference>
<dbReference type="PANTHER" id="PTHR42793">
    <property type="entry name" value="COA BINDING DOMAIN CONTAINING PROTEIN"/>
    <property type="match status" value="1"/>
</dbReference>
<dbReference type="GO" id="GO:0005524">
    <property type="term" value="F:ATP binding"/>
    <property type="evidence" value="ECO:0007669"/>
    <property type="project" value="UniProtKB-UniRule"/>
</dbReference>
<dbReference type="Proteomes" id="UP000245048">
    <property type="component" value="Unassembled WGS sequence"/>
</dbReference>
<dbReference type="OrthoDB" id="9807426at2"/>
<evidence type="ECO:0000256" key="3">
    <source>
        <dbReference type="PROSITE-ProRule" id="PRU00409"/>
    </source>
</evidence>
<dbReference type="InterPro" id="IPR043938">
    <property type="entry name" value="Ligase_CoA_dom"/>
</dbReference>
<comment type="similarity">
    <text evidence="2">In the N-terminal section; belongs to the acetate CoA ligase alpha subunit family.</text>
</comment>
<keyword evidence="3" id="KW-0067">ATP-binding</keyword>
<evidence type="ECO:0000313" key="6">
    <source>
        <dbReference type="Proteomes" id="UP000245048"/>
    </source>
</evidence>
<feature type="domain" description="ATP-grasp" evidence="4">
    <location>
        <begin position="485"/>
        <end position="521"/>
    </location>
</feature>
<dbReference type="InterPro" id="IPR011761">
    <property type="entry name" value="ATP-grasp"/>
</dbReference>
<evidence type="ECO:0000256" key="2">
    <source>
        <dbReference type="ARBA" id="ARBA00060888"/>
    </source>
</evidence>
<evidence type="ECO:0000259" key="4">
    <source>
        <dbReference type="PROSITE" id="PS50975"/>
    </source>
</evidence>
<dbReference type="Gene3D" id="3.40.50.261">
    <property type="entry name" value="Succinyl-CoA synthetase domains"/>
    <property type="match status" value="2"/>
</dbReference>
<dbReference type="InterPro" id="IPR013815">
    <property type="entry name" value="ATP_grasp_subdomain_1"/>
</dbReference>
<dbReference type="FunFam" id="3.30.1490.20:FF:000020">
    <property type="entry name" value="Protein lysine acetyltransferase"/>
    <property type="match status" value="1"/>
</dbReference>
<dbReference type="Pfam" id="PF13549">
    <property type="entry name" value="ATP-grasp_5"/>
    <property type="match status" value="1"/>
</dbReference>
<dbReference type="Gene3D" id="3.40.50.720">
    <property type="entry name" value="NAD(P)-binding Rossmann-like Domain"/>
    <property type="match status" value="1"/>
</dbReference>
<comment type="caution">
    <text evidence="5">The sequence shown here is derived from an EMBL/GenBank/DDBJ whole genome shotgun (WGS) entry which is preliminary data.</text>
</comment>
<dbReference type="SUPFAM" id="SSF56059">
    <property type="entry name" value="Glutathione synthetase ATP-binding domain-like"/>
    <property type="match status" value="1"/>
</dbReference>
<dbReference type="Pfam" id="PF19045">
    <property type="entry name" value="Ligase_CoA_2"/>
    <property type="match status" value="1"/>
</dbReference>
<gene>
    <name evidence="5" type="ORF">CR165_03265</name>
</gene>
<dbReference type="Pfam" id="PF13380">
    <property type="entry name" value="CoA_binding_2"/>
    <property type="match status" value="1"/>
</dbReference>
<keyword evidence="6" id="KW-1185">Reference proteome</keyword>
<dbReference type="InterPro" id="IPR032875">
    <property type="entry name" value="Succ_CoA_lig_flav_dom"/>
</dbReference>
<keyword evidence="1" id="KW-0816">Tricarboxylic acid cycle</keyword>